<proteinExistence type="predicted"/>
<keyword evidence="3" id="KW-1185">Reference proteome</keyword>
<evidence type="ECO:0000313" key="2">
    <source>
        <dbReference type="EMBL" id="RIJ48587.1"/>
    </source>
</evidence>
<accession>A0A399T324</accession>
<dbReference type="Proteomes" id="UP000265926">
    <property type="component" value="Unassembled WGS sequence"/>
</dbReference>
<dbReference type="InterPro" id="IPR007569">
    <property type="entry name" value="DUF559"/>
</dbReference>
<protein>
    <submittedName>
        <fullName evidence="2">DUF559 domain-containing protein</fullName>
    </submittedName>
</protein>
<dbReference type="Gene3D" id="3.40.960.10">
    <property type="entry name" value="VSR Endonuclease"/>
    <property type="match status" value="1"/>
</dbReference>
<comment type="caution">
    <text evidence="2">The sequence shown here is derived from an EMBL/GenBank/DDBJ whole genome shotgun (WGS) entry which is preliminary data.</text>
</comment>
<dbReference type="AlphaFoldDB" id="A0A399T324"/>
<reference evidence="2 3" key="1">
    <citation type="submission" date="2018-08" db="EMBL/GenBank/DDBJ databases">
        <title>Pallidiluteibacterium maritimus gen. nov., sp. nov., isolated from coastal sediment.</title>
        <authorList>
            <person name="Zhou L.Y."/>
        </authorList>
    </citation>
    <scope>NUCLEOTIDE SEQUENCE [LARGE SCALE GENOMIC DNA]</scope>
    <source>
        <strain evidence="2 3">XSD2</strain>
    </source>
</reference>
<sequence>MQQKKDQRRDEILKNMGIKILRFKNAELDNMDKVVQRIISAFTA</sequence>
<evidence type="ECO:0000259" key="1">
    <source>
        <dbReference type="Pfam" id="PF04480"/>
    </source>
</evidence>
<evidence type="ECO:0000313" key="3">
    <source>
        <dbReference type="Proteomes" id="UP000265926"/>
    </source>
</evidence>
<dbReference type="Pfam" id="PF04480">
    <property type="entry name" value="DUF559"/>
    <property type="match status" value="1"/>
</dbReference>
<organism evidence="2 3">
    <name type="scientific">Maribellus luteus</name>
    <dbReference type="NCBI Taxonomy" id="2305463"/>
    <lineage>
        <taxon>Bacteria</taxon>
        <taxon>Pseudomonadati</taxon>
        <taxon>Bacteroidota</taxon>
        <taxon>Bacteroidia</taxon>
        <taxon>Marinilabiliales</taxon>
        <taxon>Prolixibacteraceae</taxon>
        <taxon>Maribellus</taxon>
    </lineage>
</organism>
<dbReference type="EMBL" id="QWGR01000004">
    <property type="protein sequence ID" value="RIJ48587.1"/>
    <property type="molecule type" value="Genomic_DNA"/>
</dbReference>
<name>A0A399T324_9BACT</name>
<gene>
    <name evidence="2" type="ORF">D1614_08605</name>
</gene>
<dbReference type="OrthoDB" id="6686825at2"/>
<feature type="domain" description="DUF559" evidence="1">
    <location>
        <begin position="2"/>
        <end position="41"/>
    </location>
</feature>